<dbReference type="Proteomes" id="UP000553766">
    <property type="component" value="Unassembled WGS sequence"/>
</dbReference>
<dbReference type="PANTHER" id="PTHR33254">
    <property type="entry name" value="4-HYDROXY-4-METHYL-2-OXOGLUTARATE ALDOLASE 3-RELATED"/>
    <property type="match status" value="1"/>
</dbReference>
<sequence>MTQFPPTADICDALGHAVRVIDLPLKSFTDVTVFAGPAKLITLYGPDVALADLLRGDGEGAVAVVQVHNARKPAVFGDGMARAAEANNWAGVLIDGNLRDTALIAPRRVGVLATGINPRIERTGPLAEADQPTTLGTTPIAPGDWIVADADSTLILTTEQAAQLTSGKHQAT</sequence>
<protein>
    <recommendedName>
        <fullName evidence="2">Putative 4-hydroxy-4-methyl-2-oxoglutarate aldolase</fullName>
    </recommendedName>
    <alternativeName>
        <fullName evidence="3">Regulator of ribonuclease activity homolog</fullName>
    </alternativeName>
    <alternativeName>
        <fullName evidence="4">RraA-like protein</fullName>
    </alternativeName>
</protein>
<feature type="binding site" evidence="5">
    <location>
        <begin position="77"/>
        <end position="80"/>
    </location>
    <ligand>
        <name>substrate</name>
    </ligand>
</feature>
<dbReference type="EMBL" id="JACIJS010000005">
    <property type="protein sequence ID" value="MBB5515843.1"/>
    <property type="molecule type" value="Genomic_DNA"/>
</dbReference>
<comment type="caution">
    <text evidence="6">The sequence shown here is derived from an EMBL/GenBank/DDBJ whole genome shotgun (WGS) entry which is preliminary data.</text>
</comment>
<evidence type="ECO:0000256" key="4">
    <source>
        <dbReference type="ARBA" id="ARBA00030169"/>
    </source>
</evidence>
<dbReference type="AlphaFoldDB" id="A0A840WP35"/>
<dbReference type="GO" id="GO:0046872">
    <property type="term" value="F:metal ion binding"/>
    <property type="evidence" value="ECO:0007669"/>
    <property type="project" value="UniProtKB-KW"/>
</dbReference>
<dbReference type="Pfam" id="PF03737">
    <property type="entry name" value="RraA-like"/>
    <property type="match status" value="1"/>
</dbReference>
<evidence type="ECO:0000256" key="3">
    <source>
        <dbReference type="ARBA" id="ARBA00029596"/>
    </source>
</evidence>
<evidence type="ECO:0000256" key="1">
    <source>
        <dbReference type="ARBA" id="ARBA00001968"/>
    </source>
</evidence>
<keyword evidence="5" id="KW-0460">Magnesium</keyword>
<evidence type="ECO:0000313" key="6">
    <source>
        <dbReference type="EMBL" id="MBB5515843.1"/>
    </source>
</evidence>
<keyword evidence="5" id="KW-0479">Metal-binding</keyword>
<reference evidence="6 7" key="1">
    <citation type="submission" date="2020-08" db="EMBL/GenBank/DDBJ databases">
        <title>Genomic Encyclopedia of Type Strains, Phase IV (KMG-IV): sequencing the most valuable type-strain genomes for metagenomic binning, comparative biology and taxonomic classification.</title>
        <authorList>
            <person name="Goeker M."/>
        </authorList>
    </citation>
    <scope>NUCLEOTIDE SEQUENCE [LARGE SCALE GENOMIC DNA]</scope>
    <source>
        <strain evidence="6 7">DSM 103377</strain>
    </source>
</reference>
<comment type="cofactor">
    <cofactor evidence="5">
        <name>Mg(2+)</name>
        <dbReference type="ChEBI" id="CHEBI:18420"/>
    </cofactor>
</comment>
<accession>A0A840WP35</accession>
<dbReference type="InterPro" id="IPR005493">
    <property type="entry name" value="RraA/RraA-like"/>
</dbReference>
<evidence type="ECO:0000313" key="7">
    <source>
        <dbReference type="Proteomes" id="UP000553766"/>
    </source>
</evidence>
<dbReference type="SUPFAM" id="SSF89562">
    <property type="entry name" value="RraA-like"/>
    <property type="match status" value="1"/>
</dbReference>
<evidence type="ECO:0000256" key="2">
    <source>
        <dbReference type="ARBA" id="ARBA00016549"/>
    </source>
</evidence>
<dbReference type="CDD" id="cd16841">
    <property type="entry name" value="RraA_family"/>
    <property type="match status" value="1"/>
</dbReference>
<organism evidence="6 7">
    <name type="scientific">Rubricella aquisinus</name>
    <dbReference type="NCBI Taxonomy" id="2028108"/>
    <lineage>
        <taxon>Bacteria</taxon>
        <taxon>Pseudomonadati</taxon>
        <taxon>Pseudomonadota</taxon>
        <taxon>Alphaproteobacteria</taxon>
        <taxon>Rhodobacterales</taxon>
        <taxon>Paracoccaceae</taxon>
        <taxon>Rubricella</taxon>
    </lineage>
</organism>
<dbReference type="Gene3D" id="3.50.30.40">
    <property type="entry name" value="Ribonuclease E inhibitor RraA/RraA-like"/>
    <property type="match status" value="1"/>
</dbReference>
<feature type="binding site" evidence="5">
    <location>
        <position position="100"/>
    </location>
    <ligand>
        <name>Mg(2+)</name>
        <dbReference type="ChEBI" id="CHEBI:18420"/>
    </ligand>
</feature>
<comment type="cofactor">
    <cofactor evidence="1">
        <name>a divalent metal cation</name>
        <dbReference type="ChEBI" id="CHEBI:60240"/>
    </cofactor>
</comment>
<dbReference type="PANTHER" id="PTHR33254:SF4">
    <property type="entry name" value="4-HYDROXY-4-METHYL-2-OXOGLUTARATE ALDOLASE 3-RELATED"/>
    <property type="match status" value="1"/>
</dbReference>
<gene>
    <name evidence="6" type="ORF">FHS89_001863</name>
</gene>
<feature type="binding site" evidence="5">
    <location>
        <position position="99"/>
    </location>
    <ligand>
        <name>substrate</name>
    </ligand>
</feature>
<keyword evidence="7" id="KW-1185">Reference proteome</keyword>
<proteinExistence type="predicted"/>
<dbReference type="InterPro" id="IPR036704">
    <property type="entry name" value="RraA/RraA-like_sf"/>
</dbReference>
<name>A0A840WP35_9RHOB</name>
<evidence type="ECO:0000256" key="5">
    <source>
        <dbReference type="PIRSR" id="PIRSR605493-1"/>
    </source>
</evidence>
<dbReference type="RefSeq" id="WP_184010909.1">
    <property type="nucleotide sequence ID" value="NZ_JACIJS010000005.1"/>
</dbReference>